<keyword evidence="3" id="KW-1185">Reference proteome</keyword>
<name>A0ABQ1XXF9_9MICC</name>
<reference evidence="3" key="1">
    <citation type="journal article" date="2019" name="Int. J. Syst. Evol. Microbiol.">
        <title>The Global Catalogue of Microorganisms (GCM) 10K type strain sequencing project: providing services to taxonomists for standard genome sequencing and annotation.</title>
        <authorList>
            <consortium name="The Broad Institute Genomics Platform"/>
            <consortium name="The Broad Institute Genome Sequencing Center for Infectious Disease"/>
            <person name="Wu L."/>
            <person name="Ma J."/>
        </authorList>
    </citation>
    <scope>NUCLEOTIDE SEQUENCE [LARGE SCALE GENOMIC DNA]</scope>
    <source>
        <strain evidence="3">CGMCC 1.1927</strain>
    </source>
</reference>
<feature type="region of interest" description="Disordered" evidence="1">
    <location>
        <begin position="1"/>
        <end position="23"/>
    </location>
</feature>
<proteinExistence type="predicted"/>
<evidence type="ECO:0000313" key="2">
    <source>
        <dbReference type="EMBL" id="GGH06032.1"/>
    </source>
</evidence>
<dbReference type="Proteomes" id="UP000596938">
    <property type="component" value="Unassembled WGS sequence"/>
</dbReference>
<evidence type="ECO:0000256" key="1">
    <source>
        <dbReference type="SAM" id="MobiDB-lite"/>
    </source>
</evidence>
<accession>A0ABQ1XXF9</accession>
<organism evidence="2 3">
    <name type="scientific">Pseudarthrobacter polychromogenes</name>
    <dbReference type="NCBI Taxonomy" id="1676"/>
    <lineage>
        <taxon>Bacteria</taxon>
        <taxon>Bacillati</taxon>
        <taxon>Actinomycetota</taxon>
        <taxon>Actinomycetes</taxon>
        <taxon>Micrococcales</taxon>
        <taxon>Micrococcaceae</taxon>
        <taxon>Pseudarthrobacter</taxon>
    </lineage>
</organism>
<sequence length="96" mass="11128">MNSDTHTDSQTQDQCQETGTDGNKVTRRIRYGIDYRLHVEPDGLPGTDPEECNQARQDPRGDCQKDHFSPNYERWEARYVPILAFVRGVGWKVFRA</sequence>
<evidence type="ECO:0000313" key="3">
    <source>
        <dbReference type="Proteomes" id="UP000596938"/>
    </source>
</evidence>
<protein>
    <submittedName>
        <fullName evidence="2">Uncharacterized protein</fullName>
    </submittedName>
</protein>
<gene>
    <name evidence="2" type="ORF">GCM10011577_32970</name>
</gene>
<feature type="compositionally biased region" description="Basic and acidic residues" evidence="1">
    <location>
        <begin position="57"/>
        <end position="67"/>
    </location>
</feature>
<feature type="region of interest" description="Disordered" evidence="1">
    <location>
        <begin position="41"/>
        <end position="67"/>
    </location>
</feature>
<dbReference type="EMBL" id="BMKU01000012">
    <property type="protein sequence ID" value="GGH06032.1"/>
    <property type="molecule type" value="Genomic_DNA"/>
</dbReference>
<comment type="caution">
    <text evidence="2">The sequence shown here is derived from an EMBL/GenBank/DDBJ whole genome shotgun (WGS) entry which is preliminary data.</text>
</comment>